<sequence length="137" mass="15877">MIKKNKVVVFIFVILIVLGIGFGGKLYMDKNAEDKAKEEQQSLLKTERESAIVLKKTFANIKSVEFEKTSYNKMTGAYRMFVKLITSDNEAVEFTYSFWKQRNEIGSYGIENRKAQVKGTTTKKIMVHYSNREKEEL</sequence>
<evidence type="ECO:0000313" key="1">
    <source>
        <dbReference type="EMBL" id="WYK01883.1"/>
    </source>
</evidence>
<reference evidence="2" key="1">
    <citation type="submission" date="2017-05" db="EMBL/GenBank/DDBJ databases">
        <title>The Genome Sequence of EEnterococcus faecalis 9F2_4866.</title>
        <authorList>
            <consortium name="The Broad Institute Genomics Platform"/>
            <consortium name="The Broad Institute Genomic Center for Infectious Diseases"/>
            <person name="Earl A."/>
            <person name="Manson A."/>
            <person name="Schwartman J."/>
            <person name="Gilmore M."/>
            <person name="Abouelleil A."/>
            <person name="Cao P."/>
            <person name="Chapman S."/>
            <person name="Cusick C."/>
            <person name="Shea T."/>
            <person name="Young S."/>
            <person name="Neafsey D."/>
            <person name="Nusbaum C."/>
            <person name="Birren B."/>
        </authorList>
    </citation>
    <scope>NUCLEOTIDE SEQUENCE [LARGE SCALE GENOMIC DNA]</scope>
    <source>
        <strain evidence="2">7F3_DIV0205</strain>
    </source>
</reference>
<keyword evidence="2" id="KW-1185">Reference proteome</keyword>
<evidence type="ECO:0000313" key="2">
    <source>
        <dbReference type="Proteomes" id="UP000194948"/>
    </source>
</evidence>
<dbReference type="RefSeq" id="WP_086315533.1">
    <property type="nucleotide sequence ID" value="NZ_CP147244.1"/>
</dbReference>
<reference evidence="1 2" key="2">
    <citation type="submission" date="2024-03" db="EMBL/GenBank/DDBJ databases">
        <title>The Genome Sequence of Enterococcus sp. DIV0205d.</title>
        <authorList>
            <consortium name="The Broad Institute Genomics Platform"/>
            <consortium name="The Broad Institute Microbial Omics Core"/>
            <consortium name="The Broad Institute Genomic Center for Infectious Diseases"/>
            <person name="Earl A."/>
            <person name="Manson A."/>
            <person name="Gilmore M."/>
            <person name="Schwartman J."/>
            <person name="Shea T."/>
            <person name="Abouelleil A."/>
            <person name="Cao P."/>
            <person name="Chapman S."/>
            <person name="Cusick C."/>
            <person name="Young S."/>
            <person name="Neafsey D."/>
            <person name="Nusbaum C."/>
            <person name="Birren B."/>
        </authorList>
    </citation>
    <scope>NUCLEOTIDE SEQUENCE [LARGE SCALE GENOMIC DNA]</scope>
    <source>
        <strain evidence="1 2">7F3_DIV0205</strain>
    </source>
</reference>
<proteinExistence type="predicted"/>
<dbReference type="EMBL" id="CP147244">
    <property type="protein sequence ID" value="WYK01883.1"/>
    <property type="molecule type" value="Genomic_DNA"/>
</dbReference>
<dbReference type="Proteomes" id="UP000194948">
    <property type="component" value="Chromosome"/>
</dbReference>
<name>A0AAQ3WEA5_9ENTE</name>
<organism evidence="1 2">
    <name type="scientific">Candidatus Enterococcus palustris</name>
    <dbReference type="NCBI Taxonomy" id="1834189"/>
    <lineage>
        <taxon>Bacteria</taxon>
        <taxon>Bacillati</taxon>
        <taxon>Bacillota</taxon>
        <taxon>Bacilli</taxon>
        <taxon>Lactobacillales</taxon>
        <taxon>Enterococcaceae</taxon>
        <taxon>Enterococcus</taxon>
    </lineage>
</organism>
<protein>
    <submittedName>
        <fullName evidence="1">Uncharacterized protein</fullName>
    </submittedName>
</protein>
<dbReference type="AlphaFoldDB" id="A0AAQ3WEA5"/>
<accession>A0AAQ3WEA5</accession>
<gene>
    <name evidence="1" type="ORF">A5821_003020</name>
</gene>